<evidence type="ECO:0000313" key="4">
    <source>
        <dbReference type="Proteomes" id="UP000182944"/>
    </source>
</evidence>
<dbReference type="Pfam" id="PF00353">
    <property type="entry name" value="HemolysinCabind"/>
    <property type="match status" value="2"/>
</dbReference>
<dbReference type="PRINTS" id="PR00313">
    <property type="entry name" value="CABNDNGRPT"/>
</dbReference>
<dbReference type="PROSITE" id="PS00330">
    <property type="entry name" value="HEMOLYSIN_CALCIUM"/>
    <property type="match status" value="2"/>
</dbReference>
<dbReference type="GO" id="GO:0005509">
    <property type="term" value="F:calcium ion binding"/>
    <property type="evidence" value="ECO:0007669"/>
    <property type="project" value="InterPro"/>
</dbReference>
<sequence length="319" mass="31817">MAYNGLIGTGTSRTGSISYNGDYDTFNTTFIAGLTYSVAAKGASSGSGSLVDPNISLYSGSTRLMYNDDINPPNDSTPGTNRDGQITFKIAAGGTGTYTLGVGETGNNAIGSYTLTVSAGYASNANDSVTGTSANDAIHGMAGDDVIYGLGGNDNLIGGAGNDTLLGGDLGDVLQGQAGADALRGQAGNDILFGGLGADNLYGGTGADTFRFLSHAESNNTNGVDVIAGADGAIAFEGVGVTGGDVLDLRGIDANLTLAGDQAFVWSASRAAGTIALSEVNGNTVINGHVNNDGVADFTLVIADGAITANQYSGDEFLL</sequence>
<dbReference type="PANTHER" id="PTHR38340">
    <property type="entry name" value="S-LAYER PROTEIN"/>
    <property type="match status" value="1"/>
</dbReference>
<dbReference type="PANTHER" id="PTHR38340:SF1">
    <property type="entry name" value="S-LAYER PROTEIN"/>
    <property type="match status" value="1"/>
</dbReference>
<name>A0A1H3B357_9RHOB</name>
<organism evidence="3 4">
    <name type="scientific">Paracoccus sanguinis</name>
    <dbReference type="NCBI Taxonomy" id="1545044"/>
    <lineage>
        <taxon>Bacteria</taxon>
        <taxon>Pseudomonadati</taxon>
        <taxon>Pseudomonadota</taxon>
        <taxon>Alphaproteobacteria</taxon>
        <taxon>Rhodobacterales</taxon>
        <taxon>Paracoccaceae</taxon>
        <taxon>Paracoccus</taxon>
    </lineage>
</organism>
<proteinExistence type="predicted"/>
<keyword evidence="2" id="KW-0964">Secreted</keyword>
<dbReference type="Proteomes" id="UP000182944">
    <property type="component" value="Unassembled WGS sequence"/>
</dbReference>
<dbReference type="EMBL" id="FNNA01000005">
    <property type="protein sequence ID" value="SDX36367.1"/>
    <property type="molecule type" value="Genomic_DNA"/>
</dbReference>
<protein>
    <submittedName>
        <fullName evidence="3">Hemolysin-type calcium-binding repeat-containing protein</fullName>
    </submittedName>
</protein>
<dbReference type="InterPro" id="IPR018511">
    <property type="entry name" value="Hemolysin-typ_Ca-bd_CS"/>
</dbReference>
<dbReference type="RefSeq" id="WP_052176593.1">
    <property type="nucleotide sequence ID" value="NZ_CP051542.1"/>
</dbReference>
<gene>
    <name evidence="3" type="ORF">SAMN05444276_10566</name>
</gene>
<reference evidence="4" key="1">
    <citation type="submission" date="2016-10" db="EMBL/GenBank/DDBJ databases">
        <authorList>
            <person name="Varghese N."/>
            <person name="Submissions S."/>
        </authorList>
    </citation>
    <scope>NUCLEOTIDE SEQUENCE [LARGE SCALE GENOMIC DNA]</scope>
    <source>
        <strain evidence="4">DSM 29303</strain>
    </source>
</reference>
<evidence type="ECO:0000313" key="3">
    <source>
        <dbReference type="EMBL" id="SDX36367.1"/>
    </source>
</evidence>
<dbReference type="STRING" id="1545044.SAMN05444276_10566"/>
<comment type="subcellular location">
    <subcellularLocation>
        <location evidence="1">Secreted</location>
    </subcellularLocation>
</comment>
<dbReference type="InterPro" id="IPR011049">
    <property type="entry name" value="Serralysin-like_metalloprot_C"/>
</dbReference>
<dbReference type="AlphaFoldDB" id="A0A1H3B357"/>
<evidence type="ECO:0000256" key="2">
    <source>
        <dbReference type="ARBA" id="ARBA00022525"/>
    </source>
</evidence>
<dbReference type="InterPro" id="IPR001343">
    <property type="entry name" value="Hemolysn_Ca-bd"/>
</dbReference>
<dbReference type="Gene3D" id="2.150.10.10">
    <property type="entry name" value="Serralysin-like metalloprotease, C-terminal"/>
    <property type="match status" value="2"/>
</dbReference>
<accession>A0A1H3B357</accession>
<keyword evidence="4" id="KW-1185">Reference proteome</keyword>
<dbReference type="InterPro" id="IPR050557">
    <property type="entry name" value="RTX_toxin/Mannuronan_C5-epim"/>
</dbReference>
<evidence type="ECO:0000256" key="1">
    <source>
        <dbReference type="ARBA" id="ARBA00004613"/>
    </source>
</evidence>
<dbReference type="SUPFAM" id="SSF51120">
    <property type="entry name" value="beta-Roll"/>
    <property type="match status" value="2"/>
</dbReference>
<dbReference type="GO" id="GO:0005576">
    <property type="term" value="C:extracellular region"/>
    <property type="evidence" value="ECO:0007669"/>
    <property type="project" value="UniProtKB-SubCell"/>
</dbReference>